<comment type="caution">
    <text evidence="8">The sequence shown here is derived from an EMBL/GenBank/DDBJ whole genome shotgun (WGS) entry which is preliminary data.</text>
</comment>
<sequence length="467" mass="49213">MAVTTIETSDAAQQRVYPRRAAVVSWIFFDWAAQPYFTLITTFVFAPYFAAHVAPDAASGQALWGFATAAAGIVIALLSPVFGAIADATGRRKPWIAAFGAMLVVGSCLMWIGRPGAPELIVPLLAAYVLATIGVEFATVFNNAMMPTLVPPERIGRLSGTGWATGYIGGIVSLILVLGFLAANPDSGRTLFGLQPLFGLDPVTHEGDRISGPLTGLWFIVFVLPMFLFTPDYPARHRLGAAMREGLGQLQATLRSLPQQRDIALFLIANMIYTDGLVSLFAFGGIYAAGTFGWNTIQIGTFGIILAAAGTLGGWLGGKLDDRLGPKRVIAGSMTLLLLAIIAILLVSRDSILFIPVTPAVPGGPLFASLPERAYLLLGCIIGACGAPLQAASRSLLIRMVPQDQVAQYFGLFALTGKVTSFIGPLLIGTVTALTASQKAGMAVLVLFFAAGLLLLARVNAHGHARA</sequence>
<dbReference type="Proteomes" id="UP001314635">
    <property type="component" value="Unassembled WGS sequence"/>
</dbReference>
<comment type="subcellular location">
    <subcellularLocation>
        <location evidence="1">Endomembrane system</location>
        <topology evidence="1">Multi-pass membrane protein</topology>
    </subcellularLocation>
</comment>
<keyword evidence="3 6" id="KW-0812">Transmembrane</keyword>
<evidence type="ECO:0000313" key="8">
    <source>
        <dbReference type="EMBL" id="MBR1134875.1"/>
    </source>
</evidence>
<evidence type="ECO:0000256" key="6">
    <source>
        <dbReference type="SAM" id="Phobius"/>
    </source>
</evidence>
<dbReference type="PANTHER" id="PTHR23519">
    <property type="entry name" value="AUTOPHAGY-RELATED PROTEIN 22"/>
    <property type="match status" value="1"/>
</dbReference>
<keyword evidence="9" id="KW-1185">Reference proteome</keyword>
<feature type="transmembrane region" description="Helical" evidence="6">
    <location>
        <begin position="329"/>
        <end position="347"/>
    </location>
</feature>
<feature type="transmembrane region" description="Helical" evidence="6">
    <location>
        <begin position="95"/>
        <end position="114"/>
    </location>
</feature>
<evidence type="ECO:0000313" key="9">
    <source>
        <dbReference type="Proteomes" id="UP001314635"/>
    </source>
</evidence>
<dbReference type="EMBL" id="JAFCLK010000003">
    <property type="protein sequence ID" value="MBR1134875.1"/>
    <property type="molecule type" value="Genomic_DNA"/>
</dbReference>
<name>A0ABS5G0X1_9BRAD</name>
<keyword evidence="4 6" id="KW-1133">Transmembrane helix</keyword>
<feature type="transmembrane region" description="Helical" evidence="6">
    <location>
        <begin position="374"/>
        <end position="397"/>
    </location>
</feature>
<dbReference type="InterPro" id="IPR020846">
    <property type="entry name" value="MFS_dom"/>
</dbReference>
<evidence type="ECO:0000256" key="3">
    <source>
        <dbReference type="ARBA" id="ARBA00022692"/>
    </source>
</evidence>
<evidence type="ECO:0000256" key="2">
    <source>
        <dbReference type="ARBA" id="ARBA00022448"/>
    </source>
</evidence>
<feature type="transmembrane region" description="Helical" evidence="6">
    <location>
        <begin position="162"/>
        <end position="183"/>
    </location>
</feature>
<feature type="domain" description="Major facilitator superfamily (MFS) profile" evidence="7">
    <location>
        <begin position="1"/>
        <end position="464"/>
    </location>
</feature>
<protein>
    <submittedName>
        <fullName evidence="8">MFS transporter</fullName>
    </submittedName>
</protein>
<feature type="transmembrane region" description="Helical" evidence="6">
    <location>
        <begin position="409"/>
        <end position="428"/>
    </location>
</feature>
<dbReference type="Gene3D" id="1.20.1250.20">
    <property type="entry name" value="MFS general substrate transporter like domains"/>
    <property type="match status" value="1"/>
</dbReference>
<dbReference type="Pfam" id="PF11700">
    <property type="entry name" value="ATG22"/>
    <property type="match status" value="1"/>
</dbReference>
<dbReference type="InterPro" id="IPR050495">
    <property type="entry name" value="ATG22/LtaA_families"/>
</dbReference>
<dbReference type="RefSeq" id="WP_172238182.1">
    <property type="nucleotide sequence ID" value="NZ_JABFDP010000018.1"/>
</dbReference>
<dbReference type="PANTHER" id="PTHR23519:SF1">
    <property type="entry name" value="AUTOPHAGY-RELATED PROTEIN 22"/>
    <property type="match status" value="1"/>
</dbReference>
<feature type="transmembrane region" description="Helical" evidence="6">
    <location>
        <begin position="62"/>
        <end position="83"/>
    </location>
</feature>
<organism evidence="8 9">
    <name type="scientific">Bradyrhizobium denitrificans</name>
    <dbReference type="NCBI Taxonomy" id="2734912"/>
    <lineage>
        <taxon>Bacteria</taxon>
        <taxon>Pseudomonadati</taxon>
        <taxon>Pseudomonadota</taxon>
        <taxon>Alphaproteobacteria</taxon>
        <taxon>Hyphomicrobiales</taxon>
        <taxon>Nitrobacteraceae</taxon>
        <taxon>Bradyrhizobium</taxon>
    </lineage>
</organism>
<feature type="transmembrane region" description="Helical" evidence="6">
    <location>
        <begin position="440"/>
        <end position="457"/>
    </location>
</feature>
<proteinExistence type="predicted"/>
<feature type="transmembrane region" description="Helical" evidence="6">
    <location>
        <begin position="296"/>
        <end position="317"/>
    </location>
</feature>
<evidence type="ECO:0000256" key="4">
    <source>
        <dbReference type="ARBA" id="ARBA00022989"/>
    </source>
</evidence>
<keyword evidence="2" id="KW-0813">Transport</keyword>
<feature type="transmembrane region" description="Helical" evidence="6">
    <location>
        <begin position="210"/>
        <end position="229"/>
    </location>
</feature>
<dbReference type="InterPro" id="IPR024671">
    <property type="entry name" value="Atg22-like"/>
</dbReference>
<dbReference type="PROSITE" id="PS50850">
    <property type="entry name" value="MFS"/>
    <property type="match status" value="1"/>
</dbReference>
<feature type="transmembrane region" description="Helical" evidence="6">
    <location>
        <begin position="120"/>
        <end position="141"/>
    </location>
</feature>
<feature type="transmembrane region" description="Helical" evidence="6">
    <location>
        <begin position="263"/>
        <end position="290"/>
    </location>
</feature>
<dbReference type="SUPFAM" id="SSF103473">
    <property type="entry name" value="MFS general substrate transporter"/>
    <property type="match status" value="1"/>
</dbReference>
<evidence type="ECO:0000256" key="5">
    <source>
        <dbReference type="ARBA" id="ARBA00023136"/>
    </source>
</evidence>
<feature type="transmembrane region" description="Helical" evidence="6">
    <location>
        <begin position="23"/>
        <end position="50"/>
    </location>
</feature>
<gene>
    <name evidence="8" type="ORF">JQ619_03775</name>
</gene>
<accession>A0ABS5G0X1</accession>
<evidence type="ECO:0000259" key="7">
    <source>
        <dbReference type="PROSITE" id="PS50850"/>
    </source>
</evidence>
<reference evidence="9" key="1">
    <citation type="journal article" date="2021" name="ISME J.">
        <title>Evolutionary origin and ecological implication of a unique nif island in free-living Bradyrhizobium lineages.</title>
        <authorList>
            <person name="Tao J."/>
        </authorList>
    </citation>
    <scope>NUCLEOTIDE SEQUENCE [LARGE SCALE GENOMIC DNA]</scope>
    <source>
        <strain evidence="9">SZCCT0094</strain>
    </source>
</reference>
<dbReference type="InterPro" id="IPR036259">
    <property type="entry name" value="MFS_trans_sf"/>
</dbReference>
<keyword evidence="5 6" id="KW-0472">Membrane</keyword>
<evidence type="ECO:0000256" key="1">
    <source>
        <dbReference type="ARBA" id="ARBA00004127"/>
    </source>
</evidence>